<organism evidence="11 12">
    <name type="scientific">Popillia japonica</name>
    <name type="common">Japanese beetle</name>
    <dbReference type="NCBI Taxonomy" id="7064"/>
    <lineage>
        <taxon>Eukaryota</taxon>
        <taxon>Metazoa</taxon>
        <taxon>Ecdysozoa</taxon>
        <taxon>Arthropoda</taxon>
        <taxon>Hexapoda</taxon>
        <taxon>Insecta</taxon>
        <taxon>Pterygota</taxon>
        <taxon>Neoptera</taxon>
        <taxon>Endopterygota</taxon>
        <taxon>Coleoptera</taxon>
        <taxon>Polyphaga</taxon>
        <taxon>Scarabaeiformia</taxon>
        <taxon>Scarabaeidae</taxon>
        <taxon>Rutelinae</taxon>
        <taxon>Popillia</taxon>
    </lineage>
</organism>
<accession>A0AAW1JKT6</accession>
<evidence type="ECO:0000256" key="4">
    <source>
        <dbReference type="ARBA" id="ARBA00022692"/>
    </source>
</evidence>
<feature type="transmembrane region" description="Helical" evidence="9">
    <location>
        <begin position="383"/>
        <end position="404"/>
    </location>
</feature>
<evidence type="ECO:0000256" key="9">
    <source>
        <dbReference type="SAM" id="Phobius"/>
    </source>
</evidence>
<dbReference type="PANTHER" id="PTHR42643">
    <property type="entry name" value="IONOTROPIC RECEPTOR 20A-RELATED"/>
    <property type="match status" value="1"/>
</dbReference>
<feature type="domain" description="Ionotropic glutamate receptor C-terminal" evidence="10">
    <location>
        <begin position="322"/>
        <end position="563"/>
    </location>
</feature>
<dbReference type="InterPro" id="IPR001320">
    <property type="entry name" value="Iontro_rcpt_C"/>
</dbReference>
<evidence type="ECO:0000256" key="3">
    <source>
        <dbReference type="ARBA" id="ARBA00022475"/>
    </source>
</evidence>
<dbReference type="PANTHER" id="PTHR42643:SF24">
    <property type="entry name" value="IONOTROPIC RECEPTOR 60A"/>
    <property type="match status" value="1"/>
</dbReference>
<sequence>MVTLTVLVMKTYVFLLVYASIVISRNNVLYKFTLNILNVSIEAEKCVTFFCEMLSYECDYVKIIVQELNIATVDVTTKRKGVEYFLCSKYYIVISNNITVLEYLFKRTPDSDKWEFKTSSRILIFYKGFGNFDQEEFVLATNKYGYDILVFRNFRIDGPEVFGKKPVAPIQDGQVISLTNKNVIANFNNSGMFFQNALFVQQEWEPIFNNWTFNVAVGDCPPFVLKTKSNRFIGIDIDIVEAVTRNWPVKYVEYNNSVPYQFMQEDLLQDKVNLAVCSQWRESISSRGLALSIPYSQHCTTFLVPKPYIDERISYTFRPIQTECWIIIILASFIVAALMTVYANIYLNLNRRSSYLSYIYSAENSFKLLWMNAPRFPPQFFPAFRIILTFWCLTAMIITTSYSAGYTTVLTYPKLTRIIDNFDDIASQNIHWGGFGDYVKETMAPLLSSEIKRMEKNYFNDCTTDDINRRIRYEKDFAVFVKALPEKYITDIDFLDDSAKTSLRVLPKCAQVNYAVFAFNRNSPFPRIFDKYITTFLECGLVKAWFTRDKHMNYKDMEYFYRIYGEANNTAVALNVKKLEDAFHLLGIGLGFSLIAFLLEILYHKLYRNRDILM</sequence>
<evidence type="ECO:0000256" key="6">
    <source>
        <dbReference type="ARBA" id="ARBA00023136"/>
    </source>
</evidence>
<keyword evidence="3" id="KW-1003">Cell membrane</keyword>
<evidence type="ECO:0000256" key="5">
    <source>
        <dbReference type="ARBA" id="ARBA00022989"/>
    </source>
</evidence>
<dbReference type="Proteomes" id="UP001458880">
    <property type="component" value="Unassembled WGS sequence"/>
</dbReference>
<keyword evidence="12" id="KW-1185">Reference proteome</keyword>
<dbReference type="Pfam" id="PF00060">
    <property type="entry name" value="Lig_chan"/>
    <property type="match status" value="1"/>
</dbReference>
<dbReference type="EMBL" id="JASPKY010000352">
    <property type="protein sequence ID" value="KAK9704320.1"/>
    <property type="molecule type" value="Genomic_DNA"/>
</dbReference>
<evidence type="ECO:0000259" key="10">
    <source>
        <dbReference type="Pfam" id="PF00060"/>
    </source>
</evidence>
<reference evidence="11 12" key="1">
    <citation type="journal article" date="2024" name="BMC Genomics">
        <title>De novo assembly and annotation of Popillia japonica's genome with initial clues to its potential as an invasive pest.</title>
        <authorList>
            <person name="Cucini C."/>
            <person name="Boschi S."/>
            <person name="Funari R."/>
            <person name="Cardaioli E."/>
            <person name="Iannotti N."/>
            <person name="Marturano G."/>
            <person name="Paoli F."/>
            <person name="Bruttini M."/>
            <person name="Carapelli A."/>
            <person name="Frati F."/>
            <person name="Nardi F."/>
        </authorList>
    </citation>
    <scope>NUCLEOTIDE SEQUENCE [LARGE SCALE GENOMIC DNA]</scope>
    <source>
        <strain evidence="11">DMR45628</strain>
    </source>
</reference>
<evidence type="ECO:0000256" key="2">
    <source>
        <dbReference type="ARBA" id="ARBA00008685"/>
    </source>
</evidence>
<feature type="transmembrane region" description="Helical" evidence="9">
    <location>
        <begin position="325"/>
        <end position="347"/>
    </location>
</feature>
<comment type="similarity">
    <text evidence="2">Belongs to the glutamate-gated ion channel (TC 1.A.10.1) family.</text>
</comment>
<gene>
    <name evidence="11" type="ORF">QE152_g28370</name>
</gene>
<evidence type="ECO:0000313" key="12">
    <source>
        <dbReference type="Proteomes" id="UP001458880"/>
    </source>
</evidence>
<dbReference type="Gene3D" id="3.40.190.10">
    <property type="entry name" value="Periplasmic binding protein-like II"/>
    <property type="match status" value="1"/>
</dbReference>
<dbReference type="InterPro" id="IPR052192">
    <property type="entry name" value="Insect_Ionotropic_Sensory_Rcpt"/>
</dbReference>
<dbReference type="Gene3D" id="1.10.287.70">
    <property type="match status" value="1"/>
</dbReference>
<keyword evidence="8" id="KW-0325">Glycoprotein</keyword>
<keyword evidence="4 9" id="KW-0812">Transmembrane</keyword>
<protein>
    <submittedName>
        <fullName evidence="11">Ligand-gated ion channel</fullName>
    </submittedName>
</protein>
<evidence type="ECO:0000313" key="11">
    <source>
        <dbReference type="EMBL" id="KAK9704320.1"/>
    </source>
</evidence>
<keyword evidence="7" id="KW-0675">Receptor</keyword>
<evidence type="ECO:0000256" key="8">
    <source>
        <dbReference type="ARBA" id="ARBA00023180"/>
    </source>
</evidence>
<dbReference type="GO" id="GO:0005886">
    <property type="term" value="C:plasma membrane"/>
    <property type="evidence" value="ECO:0007669"/>
    <property type="project" value="UniProtKB-SubCell"/>
</dbReference>
<dbReference type="GO" id="GO:0050906">
    <property type="term" value="P:detection of stimulus involved in sensory perception"/>
    <property type="evidence" value="ECO:0007669"/>
    <property type="project" value="UniProtKB-ARBA"/>
</dbReference>
<dbReference type="AlphaFoldDB" id="A0AAW1JKT6"/>
<dbReference type="GO" id="GO:0015276">
    <property type="term" value="F:ligand-gated monoatomic ion channel activity"/>
    <property type="evidence" value="ECO:0007669"/>
    <property type="project" value="InterPro"/>
</dbReference>
<keyword evidence="5 9" id="KW-1133">Transmembrane helix</keyword>
<name>A0AAW1JKT6_POPJA</name>
<keyword evidence="6 9" id="KW-0472">Membrane</keyword>
<comment type="subcellular location">
    <subcellularLocation>
        <location evidence="1">Cell membrane</location>
        <topology evidence="1">Multi-pass membrane protein</topology>
    </subcellularLocation>
</comment>
<proteinExistence type="inferred from homology"/>
<evidence type="ECO:0000256" key="7">
    <source>
        <dbReference type="ARBA" id="ARBA00023170"/>
    </source>
</evidence>
<evidence type="ECO:0000256" key="1">
    <source>
        <dbReference type="ARBA" id="ARBA00004651"/>
    </source>
</evidence>
<comment type="caution">
    <text evidence="11">The sequence shown here is derived from an EMBL/GenBank/DDBJ whole genome shotgun (WGS) entry which is preliminary data.</text>
</comment>
<dbReference type="SUPFAM" id="SSF53850">
    <property type="entry name" value="Periplasmic binding protein-like II"/>
    <property type="match status" value="1"/>
</dbReference>
<feature type="transmembrane region" description="Helical" evidence="9">
    <location>
        <begin position="582"/>
        <end position="603"/>
    </location>
</feature>